<organism evidence="2 3">
    <name type="scientific">Microctonus aethiopoides</name>
    <dbReference type="NCBI Taxonomy" id="144406"/>
    <lineage>
        <taxon>Eukaryota</taxon>
        <taxon>Metazoa</taxon>
        <taxon>Ecdysozoa</taxon>
        <taxon>Arthropoda</taxon>
        <taxon>Hexapoda</taxon>
        <taxon>Insecta</taxon>
        <taxon>Pterygota</taxon>
        <taxon>Neoptera</taxon>
        <taxon>Endopterygota</taxon>
        <taxon>Hymenoptera</taxon>
        <taxon>Apocrita</taxon>
        <taxon>Ichneumonoidea</taxon>
        <taxon>Braconidae</taxon>
        <taxon>Euphorinae</taxon>
        <taxon>Microctonus</taxon>
    </lineage>
</organism>
<protein>
    <submittedName>
        <fullName evidence="2">Uncharacterized protein</fullName>
    </submittedName>
</protein>
<dbReference type="AlphaFoldDB" id="A0AA39C5C1"/>
<feature type="compositionally biased region" description="Polar residues" evidence="1">
    <location>
        <begin position="368"/>
        <end position="381"/>
    </location>
</feature>
<dbReference type="Pfam" id="PF16091">
    <property type="entry name" value="DUF4820"/>
    <property type="match status" value="1"/>
</dbReference>
<keyword evidence="3" id="KW-1185">Reference proteome</keyword>
<feature type="compositionally biased region" description="Basic and acidic residues" evidence="1">
    <location>
        <begin position="353"/>
        <end position="364"/>
    </location>
</feature>
<gene>
    <name evidence="2" type="ORF">PV328_009219</name>
</gene>
<feature type="region of interest" description="Disordered" evidence="1">
    <location>
        <begin position="349"/>
        <end position="381"/>
    </location>
</feature>
<reference evidence="2" key="2">
    <citation type="submission" date="2023-03" db="EMBL/GenBank/DDBJ databases">
        <authorList>
            <person name="Inwood S.N."/>
            <person name="Skelly J.G."/>
            <person name="Guhlin J."/>
            <person name="Harrop T.W.R."/>
            <person name="Goldson S.G."/>
            <person name="Dearden P.K."/>
        </authorList>
    </citation>
    <scope>NUCLEOTIDE SEQUENCE</scope>
    <source>
        <strain evidence="2">Irish</strain>
        <tissue evidence="2">Whole body</tissue>
    </source>
</reference>
<evidence type="ECO:0000313" key="3">
    <source>
        <dbReference type="Proteomes" id="UP001168990"/>
    </source>
</evidence>
<evidence type="ECO:0000256" key="1">
    <source>
        <dbReference type="SAM" id="MobiDB-lite"/>
    </source>
</evidence>
<dbReference type="Proteomes" id="UP001168990">
    <property type="component" value="Unassembled WGS sequence"/>
</dbReference>
<evidence type="ECO:0000313" key="2">
    <source>
        <dbReference type="EMBL" id="KAK0158184.1"/>
    </source>
</evidence>
<reference evidence="2" key="1">
    <citation type="journal article" date="2023" name="bioRxiv">
        <title>Scaffold-level genome assemblies of two parasitoid biocontrol wasps reveal the parthenogenesis mechanism and an associated novel virus.</title>
        <authorList>
            <person name="Inwood S."/>
            <person name="Skelly J."/>
            <person name="Guhlin J."/>
            <person name="Harrop T."/>
            <person name="Goldson S."/>
            <person name="Dearden P."/>
        </authorList>
    </citation>
    <scope>NUCLEOTIDE SEQUENCE</scope>
    <source>
        <strain evidence="2">Irish</strain>
        <tissue evidence="2">Whole body</tissue>
    </source>
</reference>
<dbReference type="InterPro" id="IPR032150">
    <property type="entry name" value="DUF4820"/>
</dbReference>
<sequence length="439" mass="50074">MVATCLETASQFTIGQFFIRMLDRGIGIVEKTAQWSLPRQEIMCEENGKSFNSIELVRPLPWILFLPSLVILRGFRFVWNIGAFVIGYSEISPGHIVKSLQKVRRRLRAIRMNGVRRMQKIKPASTMDQSLGLNEAKQSLLRSIQLTLSTLSCFDASKMKSSPPPMRIRVPMNYDSTPVLDDKSTVESTMLTRQCETKRKYTEVSSDDPESDEESESEEMTFNTKLSHYEMLNSSDDPDFHPGNSTGETNDLEESLNEDTHGTDEEEVDKLIEEARQIMMDDDRKTNAEMPEEQILAVVNAHLQIKEKKTVRNGNGNCVKNDSDDLQNYYSPCKSIEDADMAFYSPISSKSTSPERETFAHHDDDNEIVQQSRIKGTNTSAKLITNEVDELNCERNKNEIEIEKKDDELQLDSSEIKGKQQRQNLKGKRSTHGNRKKKV</sequence>
<feature type="compositionally biased region" description="Basic and acidic residues" evidence="1">
    <location>
        <begin position="258"/>
        <end position="267"/>
    </location>
</feature>
<feature type="region of interest" description="Disordered" evidence="1">
    <location>
        <begin position="197"/>
        <end position="267"/>
    </location>
</feature>
<feature type="compositionally biased region" description="Acidic residues" evidence="1">
    <location>
        <begin position="205"/>
        <end position="219"/>
    </location>
</feature>
<comment type="caution">
    <text evidence="2">The sequence shown here is derived from an EMBL/GenBank/DDBJ whole genome shotgun (WGS) entry which is preliminary data.</text>
</comment>
<name>A0AA39C5C1_9HYME</name>
<proteinExistence type="predicted"/>
<dbReference type="EMBL" id="JAQQBS010001424">
    <property type="protein sequence ID" value="KAK0158184.1"/>
    <property type="molecule type" value="Genomic_DNA"/>
</dbReference>
<feature type="compositionally biased region" description="Basic and acidic residues" evidence="1">
    <location>
        <begin position="404"/>
        <end position="418"/>
    </location>
</feature>
<feature type="region of interest" description="Disordered" evidence="1">
    <location>
        <begin position="404"/>
        <end position="439"/>
    </location>
</feature>
<accession>A0AA39C5C1</accession>
<feature type="compositionally biased region" description="Basic residues" evidence="1">
    <location>
        <begin position="425"/>
        <end position="439"/>
    </location>
</feature>